<comment type="function">
    <text evidence="5">Transforms N(2)-succinylglutamate into succinate and glutamate.</text>
</comment>
<evidence type="ECO:0000259" key="7">
    <source>
        <dbReference type="Pfam" id="PF04952"/>
    </source>
</evidence>
<dbReference type="GO" id="GO:0008270">
    <property type="term" value="F:zinc ion binding"/>
    <property type="evidence" value="ECO:0007669"/>
    <property type="project" value="UniProtKB-UniRule"/>
</dbReference>
<dbReference type="GO" id="GO:0019544">
    <property type="term" value="P:L-arginine catabolic process to L-glutamate"/>
    <property type="evidence" value="ECO:0007669"/>
    <property type="project" value="UniProtKB-UniRule"/>
</dbReference>
<dbReference type="STRING" id="1789224.BFG52_03485"/>
<evidence type="ECO:0000256" key="5">
    <source>
        <dbReference type="HAMAP-Rule" id="MF_00767"/>
    </source>
</evidence>
<dbReference type="KEGG" id="ala:BFG52_03485"/>
<reference evidence="9 10" key="1">
    <citation type="submission" date="2016-08" db="EMBL/GenBank/DDBJ databases">
        <authorList>
            <person name="Seilhamer J.J."/>
        </authorList>
    </citation>
    <scope>NUCLEOTIDE SEQUENCE [LARGE SCALE GENOMIC DNA]</scope>
    <source>
        <strain evidence="9 10">BRTC-1</strain>
    </source>
</reference>
<gene>
    <name evidence="5" type="primary">astE</name>
    <name evidence="9" type="ORF">BFG52_03485</name>
</gene>
<dbReference type="GO" id="GO:0009017">
    <property type="term" value="F:succinylglutamate desuccinylase activity"/>
    <property type="evidence" value="ECO:0007669"/>
    <property type="project" value="UniProtKB-UniRule"/>
</dbReference>
<dbReference type="AlphaFoldDB" id="A0A1B2M3W8"/>
<dbReference type="InterPro" id="IPR055438">
    <property type="entry name" value="AstE_AspA_cat"/>
</dbReference>
<keyword evidence="10" id="KW-1185">Reference proteome</keyword>
<comment type="cofactor">
    <cofactor evidence="5">
        <name>Zn(2+)</name>
        <dbReference type="ChEBI" id="CHEBI:29105"/>
    </cofactor>
    <text evidence="5">Binds 1 zinc ion per subunit.</text>
</comment>
<dbReference type="GO" id="GO:0019545">
    <property type="term" value="P:L-arginine catabolic process to succinate"/>
    <property type="evidence" value="ECO:0007669"/>
    <property type="project" value="UniProtKB-UniRule"/>
</dbReference>
<keyword evidence="1 5" id="KW-0056">Arginine metabolism</keyword>
<feature type="domain" description="AstE/AspA barrel-sandwich hybrid" evidence="7">
    <location>
        <begin position="255"/>
        <end position="327"/>
    </location>
</feature>
<accession>A0A1B2M3W8</accession>
<dbReference type="EMBL" id="CP016895">
    <property type="protein sequence ID" value="AOA59852.1"/>
    <property type="molecule type" value="Genomic_DNA"/>
</dbReference>
<comment type="catalytic activity">
    <reaction evidence="5">
        <text>N-succinyl-L-glutamate + H2O = L-glutamate + succinate</text>
        <dbReference type="Rhea" id="RHEA:15169"/>
        <dbReference type="ChEBI" id="CHEBI:15377"/>
        <dbReference type="ChEBI" id="CHEBI:29985"/>
        <dbReference type="ChEBI" id="CHEBI:30031"/>
        <dbReference type="ChEBI" id="CHEBI:58763"/>
        <dbReference type="EC" id="3.5.1.96"/>
    </reaction>
</comment>
<evidence type="ECO:0000256" key="4">
    <source>
        <dbReference type="ARBA" id="ARBA00022833"/>
    </source>
</evidence>
<proteinExistence type="inferred from homology"/>
<evidence type="ECO:0000313" key="10">
    <source>
        <dbReference type="Proteomes" id="UP000093391"/>
    </source>
</evidence>
<dbReference type="OrthoDB" id="5290473at2"/>
<dbReference type="NCBIfam" id="NF003706">
    <property type="entry name" value="PRK05324.1"/>
    <property type="match status" value="1"/>
</dbReference>
<dbReference type="InterPro" id="IPR007036">
    <property type="entry name" value="Aste_AspA_hybrid_dom"/>
</dbReference>
<keyword evidence="2 5" id="KW-0479">Metal-binding</keyword>
<evidence type="ECO:0000256" key="6">
    <source>
        <dbReference type="NCBIfam" id="TIGR03242"/>
    </source>
</evidence>
<dbReference type="NCBIfam" id="TIGR03242">
    <property type="entry name" value="arg_catab_astE"/>
    <property type="match status" value="1"/>
</dbReference>
<dbReference type="Proteomes" id="UP000093391">
    <property type="component" value="Chromosome"/>
</dbReference>
<evidence type="ECO:0000259" key="8">
    <source>
        <dbReference type="Pfam" id="PF24827"/>
    </source>
</evidence>
<sequence>MDYLAFLFTGKLPSAVRERQLDFHWEHVDEGVMLLQGKNTQQKNTQQQQNLILSAGIHGNETAPIELMAEWLQDLFEGRLQLKVRLLLILGNPEAIRQGRRYLENDLNRMFSGAHQGFALCDESRRAQRLEQLLMTMMTAQTPSQSCWHYDLHTAIRASLLPTFALIPAPAQQATDAHFRQSLDAAELDAVVYHREKAATFSQFTQDYCGAQSVTLELGKAKALGDNDLTDFAAIDRVIRAAISAQQFARRQKSSIRRFEVLQSILKSQDDFQLHLHDQAPNFSCLQHGQVIASETGRRYQVEPKQVWILFPNAQVKKGLRAGLILGELV</sequence>
<dbReference type="PANTHER" id="PTHR15162:SF7">
    <property type="entry name" value="SUCCINYLGLUTAMATE DESUCCINYLASE"/>
    <property type="match status" value="1"/>
</dbReference>
<comment type="similarity">
    <text evidence="5">Belongs to the AspA/AstE family. Succinylglutamate desuccinylase subfamily.</text>
</comment>
<dbReference type="HAMAP" id="MF_00767">
    <property type="entry name" value="Arg_catab_AstE"/>
    <property type="match status" value="1"/>
</dbReference>
<feature type="binding site" evidence="5">
    <location>
        <position position="153"/>
    </location>
    <ligand>
        <name>Zn(2+)</name>
        <dbReference type="ChEBI" id="CHEBI:29105"/>
    </ligand>
</feature>
<dbReference type="EC" id="3.5.1.96" evidence="5 6"/>
<keyword evidence="3 5" id="KW-0378">Hydrolase</keyword>
<keyword evidence="4 5" id="KW-0862">Zinc</keyword>
<dbReference type="UniPathway" id="UPA00185">
    <property type="reaction ID" value="UER00283"/>
</dbReference>
<dbReference type="PANTHER" id="PTHR15162">
    <property type="entry name" value="ASPARTOACYLASE"/>
    <property type="match status" value="1"/>
</dbReference>
<feature type="binding site" evidence="5">
    <location>
        <position position="58"/>
    </location>
    <ligand>
        <name>Zn(2+)</name>
        <dbReference type="ChEBI" id="CHEBI:29105"/>
    </ligand>
</feature>
<name>A0A1B2M3W8_9GAMM</name>
<evidence type="ECO:0000313" key="9">
    <source>
        <dbReference type="EMBL" id="AOA59852.1"/>
    </source>
</evidence>
<feature type="active site" evidence="5">
    <location>
        <position position="217"/>
    </location>
</feature>
<protein>
    <recommendedName>
        <fullName evidence="5 6">Succinylglutamate desuccinylase</fullName>
        <ecNumber evidence="5 6">3.5.1.96</ecNumber>
    </recommendedName>
</protein>
<dbReference type="SUPFAM" id="SSF53187">
    <property type="entry name" value="Zn-dependent exopeptidases"/>
    <property type="match status" value="1"/>
</dbReference>
<comment type="pathway">
    <text evidence="5">Amino-acid degradation; L-arginine degradation via AST pathway; L-glutamate and succinate from L-arginine: step 5/5.</text>
</comment>
<dbReference type="InterPro" id="IPR050178">
    <property type="entry name" value="AspA/AstE_fam"/>
</dbReference>
<feature type="domain" description="Succinylglutamate desuccinylase/Aspartoacylase catalytic" evidence="8">
    <location>
        <begin position="48"/>
        <end position="241"/>
    </location>
</feature>
<organism evidence="9 10">
    <name type="scientific">Acinetobacter larvae</name>
    <dbReference type="NCBI Taxonomy" id="1789224"/>
    <lineage>
        <taxon>Bacteria</taxon>
        <taxon>Pseudomonadati</taxon>
        <taxon>Pseudomonadota</taxon>
        <taxon>Gammaproteobacteria</taxon>
        <taxon>Moraxellales</taxon>
        <taxon>Moraxellaceae</taxon>
        <taxon>Acinetobacter</taxon>
    </lineage>
</organism>
<dbReference type="InterPro" id="IPR016681">
    <property type="entry name" value="SuccinylGlu_desuccinylase"/>
</dbReference>
<dbReference type="Pfam" id="PF24827">
    <property type="entry name" value="AstE_AspA_cat"/>
    <property type="match status" value="1"/>
</dbReference>
<dbReference type="GO" id="GO:0016788">
    <property type="term" value="F:hydrolase activity, acting on ester bonds"/>
    <property type="evidence" value="ECO:0007669"/>
    <property type="project" value="UniProtKB-UniRule"/>
</dbReference>
<feature type="binding site" evidence="5">
    <location>
        <position position="61"/>
    </location>
    <ligand>
        <name>Zn(2+)</name>
        <dbReference type="ChEBI" id="CHEBI:29105"/>
    </ligand>
</feature>
<dbReference type="Gene3D" id="3.40.630.10">
    <property type="entry name" value="Zn peptidases"/>
    <property type="match status" value="1"/>
</dbReference>
<evidence type="ECO:0000256" key="3">
    <source>
        <dbReference type="ARBA" id="ARBA00022801"/>
    </source>
</evidence>
<evidence type="ECO:0000256" key="1">
    <source>
        <dbReference type="ARBA" id="ARBA00022503"/>
    </source>
</evidence>
<dbReference type="Pfam" id="PF04952">
    <property type="entry name" value="AstE_AspA_hybrid"/>
    <property type="match status" value="1"/>
</dbReference>
<evidence type="ECO:0000256" key="2">
    <source>
        <dbReference type="ARBA" id="ARBA00022723"/>
    </source>
</evidence>